<name>A0A377V1Q5_KLEPN</name>
<reference evidence="14 15" key="1">
    <citation type="submission" date="2018-06" db="EMBL/GenBank/DDBJ databases">
        <authorList>
            <consortium name="Pathogen Informatics"/>
            <person name="Doyle S."/>
        </authorList>
    </citation>
    <scope>NUCLEOTIDE SEQUENCE [LARGE SCALE GENOMIC DNA]</scope>
    <source>
        <strain evidence="14 15">NCTC13443</strain>
    </source>
</reference>
<dbReference type="EC" id="3.2.1.86" evidence="8"/>
<dbReference type="PRINTS" id="PR00732">
    <property type="entry name" value="GLHYDRLASE4"/>
</dbReference>
<keyword evidence="5 10" id="KW-0464">Manganese</keyword>
<feature type="binding site" evidence="9">
    <location>
        <position position="150"/>
    </location>
    <ligand>
        <name>substrate</name>
    </ligand>
</feature>
<dbReference type="FunFam" id="3.40.50.720:FF:000163">
    <property type="entry name" value="6-phospho-beta-glucosidase"/>
    <property type="match status" value="1"/>
</dbReference>
<accession>A0A377V1Q5</accession>
<dbReference type="PROSITE" id="PS01324">
    <property type="entry name" value="GLYCOSYL_HYDROL_F4"/>
    <property type="match status" value="1"/>
</dbReference>
<evidence type="ECO:0000256" key="1">
    <source>
        <dbReference type="ARBA" id="ARBA00010141"/>
    </source>
</evidence>
<evidence type="ECO:0000259" key="13">
    <source>
        <dbReference type="Pfam" id="PF11975"/>
    </source>
</evidence>
<dbReference type="CDD" id="cd05296">
    <property type="entry name" value="GH4_P_beta_glucosidase"/>
    <property type="match status" value="1"/>
</dbReference>
<dbReference type="Gene3D" id="3.90.110.10">
    <property type="entry name" value="Lactate dehydrogenase/glycoside hydrolase, family 4, C-terminal"/>
    <property type="match status" value="1"/>
</dbReference>
<keyword evidence="10" id="KW-0533">Nickel</keyword>
<evidence type="ECO:0000256" key="2">
    <source>
        <dbReference type="ARBA" id="ARBA00022723"/>
    </source>
</evidence>
<protein>
    <recommendedName>
        <fullName evidence="8">6-phospho-beta-glucosidase</fullName>
        <ecNumber evidence="8">3.2.1.86</ecNumber>
    </recommendedName>
</protein>
<evidence type="ECO:0000256" key="3">
    <source>
        <dbReference type="ARBA" id="ARBA00022801"/>
    </source>
</evidence>
<evidence type="ECO:0000313" key="15">
    <source>
        <dbReference type="Proteomes" id="UP000255518"/>
    </source>
</evidence>
<dbReference type="InterPro" id="IPR019802">
    <property type="entry name" value="GlycHydrolase_4_CS"/>
</dbReference>
<dbReference type="GO" id="GO:0008706">
    <property type="term" value="F:6-phospho-beta-glucosidase activity"/>
    <property type="evidence" value="ECO:0007669"/>
    <property type="project" value="UniProtKB-EC"/>
</dbReference>
<feature type="binding site" evidence="10">
    <location>
        <position position="172"/>
    </location>
    <ligand>
        <name>Mn(2+)</name>
        <dbReference type="ChEBI" id="CHEBI:29035"/>
    </ligand>
</feature>
<dbReference type="Pfam" id="PF11975">
    <property type="entry name" value="Glyco_hydro_4C"/>
    <property type="match status" value="1"/>
</dbReference>
<dbReference type="InterPro" id="IPR001088">
    <property type="entry name" value="Glyco_hydro_4"/>
</dbReference>
<feature type="domain" description="Glycosyl hydrolase family 4 C-terminal" evidence="13">
    <location>
        <begin position="199"/>
        <end position="415"/>
    </location>
</feature>
<dbReference type="AlphaFoldDB" id="A0A377V1Q5"/>
<dbReference type="Pfam" id="PF02056">
    <property type="entry name" value="Glyco_hydro_4"/>
    <property type="match status" value="1"/>
</dbReference>
<keyword evidence="3 12" id="KW-0378">Hydrolase</keyword>
<sequence>MSQKLKVVTIGGGSSYTPELLEGFLKRYHELPVSELWLVDVEEGQEKLDIIHALCQRMVEKAGVPMKVYKTLDRRAALQGADFVTTQLRVGQLKAREKDERIPLSHGYLGQETNGAGGLFKGLRTIPVIFDIVKDVQEICPDAWIINFTNPAGMVTEAVYRHTNFKRFIGVCNIPIGMKMFITDVLQLSPSDELNIDLFGLNHLVFVRDVLVNGVSRFDELLDGVASGRLTANSVKNIFDLPFSEGLIRSLRLIPCSYLLYYFKPKEMLAIEMGEYYKGGARAQVVQKVEKQLFELYKNPDLNVKPKELEQRGGAYYSDAACEVINAIYNDKQTEHYVNIPHHGHVDNIPADWAVEMSCTLGRDGAKPTPRITHFDEKVLGLIYTIKGFEVAASQAAISGELNDVLLALNLSPLIHSDRDAEQLAREMILAHEKWLPNFAATIEKTKIVTGVANGTRIDRQCRRLRPQ</sequence>
<dbReference type="SUPFAM" id="SSF56327">
    <property type="entry name" value="LDH C-terminal domain-like"/>
    <property type="match status" value="1"/>
</dbReference>
<keyword evidence="6" id="KW-0119">Carbohydrate metabolism</keyword>
<keyword evidence="4 12" id="KW-0520">NAD</keyword>
<evidence type="ECO:0000256" key="6">
    <source>
        <dbReference type="ARBA" id="ARBA00023277"/>
    </source>
</evidence>
<comment type="cofactor">
    <cofactor evidence="12">
        <name>NAD(+)</name>
        <dbReference type="ChEBI" id="CHEBI:57540"/>
    </cofactor>
    <text evidence="12">Binds 1 NAD(+) per subunit.</text>
</comment>
<evidence type="ECO:0000313" key="14">
    <source>
        <dbReference type="EMBL" id="STT02963.1"/>
    </source>
</evidence>
<feature type="binding site" evidence="10">
    <location>
        <position position="203"/>
    </location>
    <ligand>
        <name>Mn(2+)</name>
        <dbReference type="ChEBI" id="CHEBI:29035"/>
    </ligand>
</feature>
<evidence type="ECO:0000256" key="12">
    <source>
        <dbReference type="RuleBase" id="RU361152"/>
    </source>
</evidence>
<dbReference type="GO" id="GO:0016616">
    <property type="term" value="F:oxidoreductase activity, acting on the CH-OH group of donors, NAD or NADP as acceptor"/>
    <property type="evidence" value="ECO:0007669"/>
    <property type="project" value="InterPro"/>
</dbReference>
<evidence type="ECO:0000256" key="10">
    <source>
        <dbReference type="PIRSR" id="PIRSR601088-3"/>
    </source>
</evidence>
<dbReference type="InterPro" id="IPR015955">
    <property type="entry name" value="Lactate_DH/Glyco_Ohase_4_C"/>
</dbReference>
<dbReference type="Gene3D" id="3.40.50.720">
    <property type="entry name" value="NAD(P)-binding Rossmann-like Domain"/>
    <property type="match status" value="1"/>
</dbReference>
<dbReference type="GO" id="GO:0046872">
    <property type="term" value="F:metal ion binding"/>
    <property type="evidence" value="ECO:0007669"/>
    <property type="project" value="UniProtKB-KW"/>
</dbReference>
<evidence type="ECO:0000256" key="7">
    <source>
        <dbReference type="ARBA" id="ARBA00023295"/>
    </source>
</evidence>
<dbReference type="EMBL" id="UGKT01000001">
    <property type="protein sequence ID" value="STT02963.1"/>
    <property type="molecule type" value="Genomic_DNA"/>
</dbReference>
<keyword evidence="7 12" id="KW-0326">Glycosidase</keyword>
<keyword evidence="2 10" id="KW-0479">Metal-binding</keyword>
<evidence type="ECO:0000256" key="8">
    <source>
        <dbReference type="ARBA" id="ARBA00066487"/>
    </source>
</evidence>
<evidence type="ECO:0000256" key="11">
    <source>
        <dbReference type="PIRSR" id="PIRSR601088-4"/>
    </source>
</evidence>
<comment type="similarity">
    <text evidence="1 12">Belongs to the glycosyl hydrolase 4 family.</text>
</comment>
<organism evidence="14 15">
    <name type="scientific">Klebsiella pneumoniae</name>
    <dbReference type="NCBI Taxonomy" id="573"/>
    <lineage>
        <taxon>Bacteria</taxon>
        <taxon>Pseudomonadati</taxon>
        <taxon>Pseudomonadota</taxon>
        <taxon>Gammaproteobacteria</taxon>
        <taxon>Enterobacterales</taxon>
        <taxon>Enterobacteriaceae</taxon>
        <taxon>Klebsiella/Raoultella group</taxon>
        <taxon>Klebsiella</taxon>
        <taxon>Klebsiella pneumoniae complex</taxon>
    </lineage>
</organism>
<dbReference type="InterPro" id="IPR022616">
    <property type="entry name" value="Glyco_hydro_4_C"/>
</dbReference>
<proteinExistence type="inferred from homology"/>
<evidence type="ECO:0000256" key="9">
    <source>
        <dbReference type="PIRSR" id="PIRSR601088-2"/>
    </source>
</evidence>
<dbReference type="Proteomes" id="UP000255518">
    <property type="component" value="Unassembled WGS sequence"/>
</dbReference>
<feature type="binding site" evidence="9">
    <location>
        <position position="96"/>
    </location>
    <ligand>
        <name>substrate</name>
    </ligand>
</feature>
<dbReference type="PANTHER" id="PTHR32092:SF5">
    <property type="entry name" value="6-PHOSPHO-BETA-GLUCOSIDASE"/>
    <property type="match status" value="1"/>
</dbReference>
<dbReference type="GO" id="GO:0005975">
    <property type="term" value="P:carbohydrate metabolic process"/>
    <property type="evidence" value="ECO:0007669"/>
    <property type="project" value="InterPro"/>
</dbReference>
<feature type="site" description="Increases basicity of active site Tyr" evidence="11">
    <location>
        <position position="112"/>
    </location>
</feature>
<evidence type="ECO:0000256" key="5">
    <source>
        <dbReference type="ARBA" id="ARBA00023211"/>
    </source>
</evidence>
<dbReference type="SUPFAM" id="SSF51735">
    <property type="entry name" value="NAD(P)-binding Rossmann-fold domains"/>
    <property type="match status" value="1"/>
</dbReference>
<keyword evidence="10" id="KW-0408">Iron</keyword>
<dbReference type="PANTHER" id="PTHR32092">
    <property type="entry name" value="6-PHOSPHO-BETA-GLUCOSIDASE-RELATED"/>
    <property type="match status" value="1"/>
</dbReference>
<keyword evidence="10" id="KW-0170">Cobalt</keyword>
<gene>
    <name evidence="14" type="primary">chbF_2</name>
    <name evidence="14" type="ORF">NCTC13443_03322</name>
</gene>
<dbReference type="InterPro" id="IPR036291">
    <property type="entry name" value="NAD(P)-bd_dom_sf"/>
</dbReference>
<evidence type="ECO:0000256" key="4">
    <source>
        <dbReference type="ARBA" id="ARBA00023027"/>
    </source>
</evidence>